<keyword evidence="5" id="KW-1185">Reference proteome</keyword>
<reference evidence="4" key="1">
    <citation type="submission" date="2022-09" db="EMBL/GenBank/DDBJ databases">
        <title>Novosphingobium sp. Nov., a polycyclic aromatic hydrocarbon-degrading bacterium isolated form mangrove sediments in HongKong.</title>
        <authorList>
            <person name="Hu Z."/>
        </authorList>
    </citation>
    <scope>NUCLEOTIDE SEQUENCE</scope>
    <source>
        <strain evidence="4">HK4-1</strain>
    </source>
</reference>
<protein>
    <submittedName>
        <fullName evidence="4">TetR/AcrR family transcriptional regulator</fullName>
    </submittedName>
</protein>
<evidence type="ECO:0000259" key="3">
    <source>
        <dbReference type="PROSITE" id="PS50977"/>
    </source>
</evidence>
<evidence type="ECO:0000256" key="1">
    <source>
        <dbReference type="ARBA" id="ARBA00023125"/>
    </source>
</evidence>
<dbReference type="Gene3D" id="1.10.357.10">
    <property type="entry name" value="Tetracycline Repressor, domain 2"/>
    <property type="match status" value="1"/>
</dbReference>
<accession>A0ABT2I4S3</accession>
<dbReference type="Pfam" id="PF14246">
    <property type="entry name" value="TetR_C_7"/>
    <property type="match status" value="1"/>
</dbReference>
<dbReference type="PRINTS" id="PR00455">
    <property type="entry name" value="HTHTETR"/>
</dbReference>
<dbReference type="Proteomes" id="UP001165583">
    <property type="component" value="Unassembled WGS sequence"/>
</dbReference>
<keyword evidence="1 2" id="KW-0238">DNA-binding</keyword>
<dbReference type="InterPro" id="IPR009057">
    <property type="entry name" value="Homeodomain-like_sf"/>
</dbReference>
<feature type="DNA-binding region" description="H-T-H motif" evidence="2">
    <location>
        <begin position="32"/>
        <end position="51"/>
    </location>
</feature>
<dbReference type="InterPro" id="IPR001647">
    <property type="entry name" value="HTH_TetR"/>
</dbReference>
<comment type="caution">
    <text evidence="4">The sequence shown here is derived from an EMBL/GenBank/DDBJ whole genome shotgun (WGS) entry which is preliminary data.</text>
</comment>
<name>A0ABT2I4S3_9SPHN</name>
<dbReference type="Pfam" id="PF00440">
    <property type="entry name" value="TetR_N"/>
    <property type="match status" value="1"/>
</dbReference>
<dbReference type="RefSeq" id="WP_260045925.1">
    <property type="nucleotide sequence ID" value="NZ_JANZXA010000005.1"/>
</dbReference>
<organism evidence="4 5">
    <name type="scientific">Novosphingobium mangrovi</name>
    <name type="common">ex Huang et al. 2023</name>
    <dbReference type="NCBI Taxonomy" id="2976432"/>
    <lineage>
        <taxon>Bacteria</taxon>
        <taxon>Pseudomonadati</taxon>
        <taxon>Pseudomonadota</taxon>
        <taxon>Alphaproteobacteria</taxon>
        <taxon>Sphingomonadales</taxon>
        <taxon>Sphingomonadaceae</taxon>
        <taxon>Novosphingobium</taxon>
    </lineage>
</organism>
<dbReference type="InterPro" id="IPR039536">
    <property type="entry name" value="TetR_C_Proteobacteria"/>
</dbReference>
<evidence type="ECO:0000256" key="2">
    <source>
        <dbReference type="PROSITE-ProRule" id="PRU00335"/>
    </source>
</evidence>
<evidence type="ECO:0000313" key="5">
    <source>
        <dbReference type="Proteomes" id="UP001165583"/>
    </source>
</evidence>
<dbReference type="PROSITE" id="PS50977">
    <property type="entry name" value="HTH_TETR_2"/>
    <property type="match status" value="1"/>
</dbReference>
<dbReference type="EMBL" id="JANZXA010000005">
    <property type="protein sequence ID" value="MCT2399825.1"/>
    <property type="molecule type" value="Genomic_DNA"/>
</dbReference>
<sequence>MGKREQNKARKRAEIVDIATRSFFERGYAATSMSAIAEELGGSKATLWAHFGSKEDLFAAVIDSQIDTFARDIDEVLTSQIYSVPTLHRFCLRFLDCLLRKNSIELYRLVLSDGERFPEIREMFYTRGPAKIRECVVGFYATHFDRDQAGKLMQLTVSAITGYRSDILVRPDKPTKADRETFVDNLVALIALSADAGTLNS</sequence>
<dbReference type="InterPro" id="IPR050109">
    <property type="entry name" value="HTH-type_TetR-like_transc_reg"/>
</dbReference>
<proteinExistence type="predicted"/>
<evidence type="ECO:0000313" key="4">
    <source>
        <dbReference type="EMBL" id="MCT2399825.1"/>
    </source>
</evidence>
<dbReference type="PANTHER" id="PTHR30055:SF146">
    <property type="entry name" value="HTH-TYPE TRANSCRIPTIONAL DUAL REGULATOR CECR"/>
    <property type="match status" value="1"/>
</dbReference>
<dbReference type="PANTHER" id="PTHR30055">
    <property type="entry name" value="HTH-TYPE TRANSCRIPTIONAL REGULATOR RUTR"/>
    <property type="match status" value="1"/>
</dbReference>
<dbReference type="SUPFAM" id="SSF46689">
    <property type="entry name" value="Homeodomain-like"/>
    <property type="match status" value="1"/>
</dbReference>
<feature type="domain" description="HTH tetR-type" evidence="3">
    <location>
        <begin position="9"/>
        <end position="69"/>
    </location>
</feature>
<gene>
    <name evidence="4" type="ORF">NZK81_09710</name>
</gene>